<sequence>MIKNTVDQLTALINRMQIHRVCSTKYCLRKNKDTRVFSYRFYYKRLIQPTADYNRKINPRKYQFAVQRNHLLQNPFSLVFVLSWLANTDIQLVSSLKGLLKYASKYCFKHEKESDSYKDIVNIVLEHINARALAFSLVSKMLNKLLRERDYSAQEVYDNYEHNARTHLILHHPHRKEDDLLTDVTGEEHPTFALAYNACKRLCRDPHSDSLYMLDYYDPPSIADEEDKAGSDDEYDMESPEPRDRNDIDAREEWNLRNLRNPRIMLIDEDDISNRPKDLAYN</sequence>
<dbReference type="KEGG" id="mbe:MBM_09704"/>
<dbReference type="STRING" id="1072389.K1XI67"/>
<name>K1XI67_MARBU</name>
<keyword evidence="3" id="KW-1185">Reference proteome</keyword>
<keyword evidence="2" id="KW-0067">ATP-binding</keyword>
<dbReference type="OrthoDB" id="3558550at2759"/>
<keyword evidence="2" id="KW-0378">Hydrolase</keyword>
<dbReference type="InParanoid" id="K1XI67"/>
<dbReference type="EMBL" id="JH921463">
    <property type="protein sequence ID" value="EKD12124.1"/>
    <property type="molecule type" value="Genomic_DNA"/>
</dbReference>
<dbReference type="GO" id="GO:0004386">
    <property type="term" value="F:helicase activity"/>
    <property type="evidence" value="ECO:0007669"/>
    <property type="project" value="UniProtKB-KW"/>
</dbReference>
<feature type="compositionally biased region" description="Acidic residues" evidence="1">
    <location>
        <begin position="223"/>
        <end position="239"/>
    </location>
</feature>
<accession>K1XI67</accession>
<organism evidence="2 3">
    <name type="scientific">Marssonina brunnea f. sp. multigermtubi (strain MB_m1)</name>
    <name type="common">Marssonina leaf spot fungus</name>
    <dbReference type="NCBI Taxonomy" id="1072389"/>
    <lineage>
        <taxon>Eukaryota</taxon>
        <taxon>Fungi</taxon>
        <taxon>Dikarya</taxon>
        <taxon>Ascomycota</taxon>
        <taxon>Pezizomycotina</taxon>
        <taxon>Leotiomycetes</taxon>
        <taxon>Helotiales</taxon>
        <taxon>Drepanopezizaceae</taxon>
        <taxon>Drepanopeziza</taxon>
    </lineage>
</organism>
<gene>
    <name evidence="2" type="ORF">MBM_09704</name>
</gene>
<feature type="region of interest" description="Disordered" evidence="1">
    <location>
        <begin position="222"/>
        <end position="251"/>
    </location>
</feature>
<keyword evidence="2" id="KW-0547">Nucleotide-binding</keyword>
<dbReference type="eggNOG" id="KOG0987">
    <property type="taxonomic scope" value="Eukaryota"/>
</dbReference>
<dbReference type="Proteomes" id="UP000006753">
    <property type="component" value="Unassembled WGS sequence"/>
</dbReference>
<evidence type="ECO:0000313" key="3">
    <source>
        <dbReference type="Proteomes" id="UP000006753"/>
    </source>
</evidence>
<keyword evidence="2" id="KW-0347">Helicase</keyword>
<reference evidence="2 3" key="1">
    <citation type="journal article" date="2012" name="BMC Genomics">
        <title>Sequencing the genome of Marssonina brunnea reveals fungus-poplar co-evolution.</title>
        <authorList>
            <person name="Zhu S."/>
            <person name="Cao Y.-Z."/>
            <person name="Jiang C."/>
            <person name="Tan B.-Y."/>
            <person name="Wang Z."/>
            <person name="Feng S."/>
            <person name="Zhang L."/>
            <person name="Su X.-H."/>
            <person name="Brejova B."/>
            <person name="Vinar T."/>
            <person name="Xu M."/>
            <person name="Wang M.-X."/>
            <person name="Zhang S.-G."/>
            <person name="Huang M.-R."/>
            <person name="Wu R."/>
            <person name="Zhou Y."/>
        </authorList>
    </citation>
    <scope>NUCLEOTIDE SEQUENCE [LARGE SCALE GENOMIC DNA]</scope>
    <source>
        <strain evidence="2 3">MB_m1</strain>
    </source>
</reference>
<feature type="compositionally biased region" description="Basic and acidic residues" evidence="1">
    <location>
        <begin position="240"/>
        <end position="251"/>
    </location>
</feature>
<dbReference type="HOGENOM" id="CLU_987217_0_0_1"/>
<protein>
    <submittedName>
        <fullName evidence="2">ATP-dependent DNA helicase PIF1</fullName>
    </submittedName>
</protein>
<dbReference type="AlphaFoldDB" id="K1XI67"/>
<proteinExistence type="predicted"/>
<evidence type="ECO:0000256" key="1">
    <source>
        <dbReference type="SAM" id="MobiDB-lite"/>
    </source>
</evidence>
<evidence type="ECO:0000313" key="2">
    <source>
        <dbReference type="EMBL" id="EKD12124.1"/>
    </source>
</evidence>